<protein>
    <submittedName>
        <fullName evidence="2">Uncharacterized protein</fullName>
    </submittedName>
</protein>
<feature type="compositionally biased region" description="Basic and acidic residues" evidence="1">
    <location>
        <begin position="47"/>
        <end position="59"/>
    </location>
</feature>
<reference evidence="2" key="1">
    <citation type="submission" date="2020-11" db="EMBL/GenBank/DDBJ databases">
        <authorList>
            <person name="Tran Van P."/>
        </authorList>
    </citation>
    <scope>NUCLEOTIDE SEQUENCE</scope>
</reference>
<evidence type="ECO:0000313" key="2">
    <source>
        <dbReference type="EMBL" id="CAD7279139.1"/>
    </source>
</evidence>
<dbReference type="EMBL" id="CAJPEX010001501">
    <property type="protein sequence ID" value="CAG0919291.1"/>
    <property type="molecule type" value="Genomic_DNA"/>
</dbReference>
<feature type="compositionally biased region" description="Low complexity" evidence="1">
    <location>
        <begin position="229"/>
        <end position="238"/>
    </location>
</feature>
<gene>
    <name evidence="2" type="ORF">NMOB1V02_LOCUS6821</name>
</gene>
<dbReference type="EMBL" id="OA883538">
    <property type="protein sequence ID" value="CAD7279139.1"/>
    <property type="molecule type" value="Genomic_DNA"/>
</dbReference>
<feature type="region of interest" description="Disordered" evidence="1">
    <location>
        <begin position="220"/>
        <end position="239"/>
    </location>
</feature>
<proteinExistence type="predicted"/>
<dbReference type="Proteomes" id="UP000678499">
    <property type="component" value="Unassembled WGS sequence"/>
</dbReference>
<dbReference type="AlphaFoldDB" id="A0A7R9BR59"/>
<organism evidence="2">
    <name type="scientific">Notodromas monacha</name>
    <dbReference type="NCBI Taxonomy" id="399045"/>
    <lineage>
        <taxon>Eukaryota</taxon>
        <taxon>Metazoa</taxon>
        <taxon>Ecdysozoa</taxon>
        <taxon>Arthropoda</taxon>
        <taxon>Crustacea</taxon>
        <taxon>Oligostraca</taxon>
        <taxon>Ostracoda</taxon>
        <taxon>Podocopa</taxon>
        <taxon>Podocopida</taxon>
        <taxon>Cypridocopina</taxon>
        <taxon>Cypridoidea</taxon>
        <taxon>Cyprididae</taxon>
        <taxon>Notodromas</taxon>
    </lineage>
</organism>
<dbReference type="OrthoDB" id="10638697at2759"/>
<keyword evidence="3" id="KW-1185">Reference proteome</keyword>
<name>A0A7R9BR59_9CRUS</name>
<evidence type="ECO:0000313" key="3">
    <source>
        <dbReference type="Proteomes" id="UP000678499"/>
    </source>
</evidence>
<feature type="region of interest" description="Disordered" evidence="1">
    <location>
        <begin position="287"/>
        <end position="326"/>
    </location>
</feature>
<accession>A0A7R9BR59</accession>
<sequence length="326" mass="34293">MMSVTVEQIHSSSNKPGAFRVKDSGAGVVQIALGVAALSSLAIADKKPESGENSDRVQRDNIGLGYGSPIGYGAQERDSYGPPAPSYGGHGGHGGHGHHGGGYGGGFSSSSGGGYTHYAKPAVIRIPVKIPIPITVPKHSHHHHYHKHIRVTPVNHHHKHVKVYPLYQQHRHVKVVPHVTKVIKVQKPILVKPIVTPIYKPVVHEYKTVEHKSYDGGEYQGKVSHSHSDGGSYSGGVHRQNFDDGVRHINKGVVHIGGYGAPQVKTLPAIVNQGYNAAPSYAAPAVSPAPGYGAPAPDTGYGAPSGGYSRSDSQEAAPASGGSYGH</sequence>
<evidence type="ECO:0000256" key="1">
    <source>
        <dbReference type="SAM" id="MobiDB-lite"/>
    </source>
</evidence>
<feature type="compositionally biased region" description="Low complexity" evidence="1">
    <location>
        <begin position="287"/>
        <end position="302"/>
    </location>
</feature>
<feature type="region of interest" description="Disordered" evidence="1">
    <location>
        <begin position="47"/>
        <end position="105"/>
    </location>
</feature>